<dbReference type="InterPro" id="IPR010985">
    <property type="entry name" value="Ribbon_hlx_hlx"/>
</dbReference>
<dbReference type="Pfam" id="PF01402">
    <property type="entry name" value="RHH_1"/>
    <property type="match status" value="1"/>
</dbReference>
<dbReference type="SUPFAM" id="SSF47598">
    <property type="entry name" value="Ribbon-helix-helix"/>
    <property type="match status" value="1"/>
</dbReference>
<dbReference type="EMBL" id="JBHPBY010000041">
    <property type="protein sequence ID" value="MFC1849493.1"/>
    <property type="molecule type" value="Genomic_DNA"/>
</dbReference>
<keyword evidence="3" id="KW-1185">Reference proteome</keyword>
<dbReference type="Gene3D" id="1.10.1220.10">
    <property type="entry name" value="Met repressor-like"/>
    <property type="match status" value="1"/>
</dbReference>
<proteinExistence type="predicted"/>
<evidence type="ECO:0000259" key="1">
    <source>
        <dbReference type="Pfam" id="PF01402"/>
    </source>
</evidence>
<sequence>MTTQMVIRINPELKKKVNELAKSEGKNVSQVVRELLENYIQERDISGYINDLWVRISDKMRANKISVEDIDQIIADVRREIHESGH</sequence>
<reference evidence="2 3" key="1">
    <citation type="submission" date="2024-09" db="EMBL/GenBank/DDBJ databases">
        <title>Laminarin stimulates single cell rates of sulfate reduction while oxygen inhibits transcriptomic activity in coastal marine sediment.</title>
        <authorList>
            <person name="Lindsay M."/>
            <person name="Orcutt B."/>
            <person name="Emerson D."/>
            <person name="Stepanauskas R."/>
            <person name="D'Angelo T."/>
        </authorList>
    </citation>
    <scope>NUCLEOTIDE SEQUENCE [LARGE SCALE GENOMIC DNA]</scope>
    <source>
        <strain evidence="2">SAG AM-311-K15</strain>
    </source>
</reference>
<gene>
    <name evidence="2" type="ORF">ACFL27_04710</name>
</gene>
<dbReference type="InterPro" id="IPR002145">
    <property type="entry name" value="CopG"/>
</dbReference>
<dbReference type="Proteomes" id="UP001594351">
    <property type="component" value="Unassembled WGS sequence"/>
</dbReference>
<evidence type="ECO:0000313" key="2">
    <source>
        <dbReference type="EMBL" id="MFC1849493.1"/>
    </source>
</evidence>
<feature type="domain" description="Ribbon-helix-helix protein CopG" evidence="1">
    <location>
        <begin position="7"/>
        <end position="40"/>
    </location>
</feature>
<evidence type="ECO:0000313" key="3">
    <source>
        <dbReference type="Proteomes" id="UP001594351"/>
    </source>
</evidence>
<accession>A0ABV6YTU7</accession>
<protein>
    <submittedName>
        <fullName evidence="2">Ribbon-helix-helix protein, CopG family</fullName>
    </submittedName>
</protein>
<dbReference type="InterPro" id="IPR013321">
    <property type="entry name" value="Arc_rbn_hlx_hlx"/>
</dbReference>
<organism evidence="2 3">
    <name type="scientific">candidate division CSSED10-310 bacterium</name>
    <dbReference type="NCBI Taxonomy" id="2855610"/>
    <lineage>
        <taxon>Bacteria</taxon>
        <taxon>Bacteria division CSSED10-310</taxon>
    </lineage>
</organism>
<comment type="caution">
    <text evidence="2">The sequence shown here is derived from an EMBL/GenBank/DDBJ whole genome shotgun (WGS) entry which is preliminary data.</text>
</comment>
<name>A0ABV6YTU7_UNCC1</name>